<feature type="domain" description="PX" evidence="12">
    <location>
        <begin position="300"/>
        <end position="449"/>
    </location>
</feature>
<name>A0A1Q9EE07_SYMMI</name>
<dbReference type="PROSITE" id="PS50195">
    <property type="entry name" value="PX"/>
    <property type="match status" value="1"/>
</dbReference>
<feature type="region of interest" description="Disordered" evidence="11">
    <location>
        <begin position="885"/>
        <end position="904"/>
    </location>
</feature>
<dbReference type="InterPro" id="IPR027417">
    <property type="entry name" value="P-loop_NTPase"/>
</dbReference>
<evidence type="ECO:0000256" key="1">
    <source>
        <dbReference type="ARBA" id="ARBA00004273"/>
    </source>
</evidence>
<dbReference type="Pfam" id="PF12037">
    <property type="entry name" value="ATAD3_N"/>
    <property type="match status" value="1"/>
</dbReference>
<protein>
    <submittedName>
        <fullName evidence="13">ATPase family AAA domain-containing protein 3</fullName>
    </submittedName>
</protein>
<dbReference type="GO" id="GO:0035091">
    <property type="term" value="F:phosphatidylinositol binding"/>
    <property type="evidence" value="ECO:0007669"/>
    <property type="project" value="InterPro"/>
</dbReference>
<dbReference type="PANTHER" id="PTHR23075">
    <property type="entry name" value="PUTATIVE ATP-ASE"/>
    <property type="match status" value="1"/>
</dbReference>
<comment type="subcellular location">
    <subcellularLocation>
        <location evidence="1">Mitochondrion inner membrane</location>
    </subcellularLocation>
    <subcellularLocation>
        <location evidence="2">Mitochondrion matrix</location>
        <location evidence="2">Mitochondrion nucleoid</location>
    </subcellularLocation>
</comment>
<evidence type="ECO:0000256" key="11">
    <source>
        <dbReference type="SAM" id="MobiDB-lite"/>
    </source>
</evidence>
<evidence type="ECO:0000256" key="4">
    <source>
        <dbReference type="ARBA" id="ARBA00022792"/>
    </source>
</evidence>
<organism evidence="13 14">
    <name type="scientific">Symbiodinium microadriaticum</name>
    <name type="common">Dinoflagellate</name>
    <name type="synonym">Zooxanthella microadriatica</name>
    <dbReference type="NCBI Taxonomy" id="2951"/>
    <lineage>
        <taxon>Eukaryota</taxon>
        <taxon>Sar</taxon>
        <taxon>Alveolata</taxon>
        <taxon>Dinophyceae</taxon>
        <taxon>Suessiales</taxon>
        <taxon>Symbiodiniaceae</taxon>
        <taxon>Symbiodinium</taxon>
    </lineage>
</organism>
<evidence type="ECO:0000256" key="8">
    <source>
        <dbReference type="ARBA" id="ARBA00023136"/>
    </source>
</evidence>
<feature type="compositionally biased region" description="Basic and acidic residues" evidence="11">
    <location>
        <begin position="962"/>
        <end position="971"/>
    </location>
</feature>
<keyword evidence="14" id="KW-1185">Reference proteome</keyword>
<evidence type="ECO:0000256" key="3">
    <source>
        <dbReference type="ARBA" id="ARBA00022741"/>
    </source>
</evidence>
<dbReference type="Pfam" id="PF00004">
    <property type="entry name" value="AAA"/>
    <property type="match status" value="1"/>
</dbReference>
<dbReference type="OMA" id="KHHERVA"/>
<proteinExistence type="predicted"/>
<dbReference type="Gene3D" id="3.30.1520.10">
    <property type="entry name" value="Phox-like domain"/>
    <property type="match status" value="1"/>
</dbReference>
<dbReference type="SUPFAM" id="SSF52540">
    <property type="entry name" value="P-loop containing nucleoside triphosphate hydrolases"/>
    <property type="match status" value="1"/>
</dbReference>
<evidence type="ECO:0000256" key="5">
    <source>
        <dbReference type="ARBA" id="ARBA00022840"/>
    </source>
</evidence>
<dbReference type="CDD" id="cd06093">
    <property type="entry name" value="PX_domain"/>
    <property type="match status" value="1"/>
</dbReference>
<evidence type="ECO:0000256" key="10">
    <source>
        <dbReference type="SAM" id="Coils"/>
    </source>
</evidence>
<feature type="region of interest" description="Disordered" evidence="11">
    <location>
        <begin position="489"/>
        <end position="510"/>
    </location>
</feature>
<dbReference type="Pfam" id="PF00787">
    <property type="entry name" value="PX"/>
    <property type="match status" value="1"/>
</dbReference>
<dbReference type="InterPro" id="IPR036871">
    <property type="entry name" value="PX_dom_sf"/>
</dbReference>
<dbReference type="InterPro" id="IPR003959">
    <property type="entry name" value="ATPase_AAA_core"/>
</dbReference>
<feature type="coiled-coil region" evidence="10">
    <location>
        <begin position="531"/>
        <end position="597"/>
    </location>
</feature>
<dbReference type="GO" id="GO:0016887">
    <property type="term" value="F:ATP hydrolysis activity"/>
    <property type="evidence" value="ECO:0007669"/>
    <property type="project" value="InterPro"/>
</dbReference>
<dbReference type="PANTHER" id="PTHR23075:SF0">
    <property type="entry name" value="ATPASE FAMILY AAA DOMAIN-CONTAINING PROTEIN 3"/>
    <property type="match status" value="1"/>
</dbReference>
<keyword evidence="8" id="KW-0472">Membrane</keyword>
<evidence type="ECO:0000256" key="6">
    <source>
        <dbReference type="ARBA" id="ARBA00023054"/>
    </source>
</evidence>
<feature type="region of interest" description="Disordered" evidence="11">
    <location>
        <begin position="962"/>
        <end position="987"/>
    </location>
</feature>
<dbReference type="Gene3D" id="3.40.50.300">
    <property type="entry name" value="P-loop containing nucleotide triphosphate hydrolases"/>
    <property type="match status" value="1"/>
</dbReference>
<accession>A0A1Q9EE07</accession>
<dbReference type="InterPro" id="IPR003593">
    <property type="entry name" value="AAA+_ATPase"/>
</dbReference>
<evidence type="ECO:0000313" key="13">
    <source>
        <dbReference type="EMBL" id="OLQ05617.1"/>
    </source>
</evidence>
<evidence type="ECO:0000256" key="9">
    <source>
        <dbReference type="ARBA" id="ARBA00023271"/>
    </source>
</evidence>
<dbReference type="AlphaFoldDB" id="A0A1Q9EE07"/>
<keyword evidence="7" id="KW-0496">Mitochondrion</keyword>
<keyword evidence="6 10" id="KW-0175">Coiled coil</keyword>
<sequence>MRESLRPGVNAQSMLRKKSALYADSKIKENIEDADLETLMQQIKHIRIREFDHGEDEFFNKFFSRRQLGIMAHELQPVMPTAVGVLPERRWTNPKGVTNQTKHVMLIRDTHLLFAALGAVQVLAKKADLWDEGIEKLFKDTAAIVAEQDDSRRKREELLEQLVRVVAKVEVMQFGFAKTEESVARMDGAISHYKELQDERHSLVLSGMDDLKNRSIQQDMSIDQFQAEFRSAVDREAALIGTAAVAGAAIASAVAPRKPRPRAEVVVIPTPARASPPVVLLERTGRRGSGSGTPVQEMPPLSVSAIGMPAAAIVQQSRVTYFGIEVMPETGATYRVQKRYQDFEVLKDSLVRIAPRSMIDRGFPRKHMFSCEGAKLEERRRGLEQWLKGASARPTRLVLEATLETSGGQPMQILVPNGVECGQTLAVTAAPVVGQAARRMFWLEPEFDFAACARADLVEKRKQTETELEVQLVKRSIEKLRWEEERKTIERRGEEERKSDDHSTQKHHERVAFETAQKKAADQELLGQQEESNMRQQAQKHKDEKELLELRLQSDERRAELGLQEAVERAKIEEEGKIKAARENEDVNTRMMKAEQAEKRAQMLAGIEATAKIATDWISTVFNSPYNLALLIGSIVACLGGIYLVREMAILLREQLNKRLGRPSLVRMTNRRGGMQEFGIAILRLLRLRPPRGAEFNDVVLHPKLKQQVMRLADATSSAKRRRMPLQHAMFYGPPGTGKTMVAQRFAEYSGLEYAIMSGGDVAPLEEQAVTELHKLFRWVHRSKRGVLLFIDEADAFLASRKNSGMSESLRNALTTMLYHTGTPSSQFMLVIATNRPHDLDSAILDRLDESVEFGLPDIDARKGMVQLYYDKYIAKPLKLPAVSSGSPMLRKPDQPNGLRRRLHSPKPLQIPREEEVDEATMAIVASRINGFSGREISKLFTSLQTWSWLFQTSGYEYQHHEAHRAQHEAEGENGFSSKDGKLGGRH</sequence>
<keyword evidence="3" id="KW-0547">Nucleotide-binding</keyword>
<dbReference type="InterPro" id="IPR030392">
    <property type="entry name" value="S74_ICA"/>
</dbReference>
<dbReference type="SUPFAM" id="SSF64268">
    <property type="entry name" value="PX domain"/>
    <property type="match status" value="1"/>
</dbReference>
<dbReference type="SMART" id="SM00382">
    <property type="entry name" value="AAA"/>
    <property type="match status" value="1"/>
</dbReference>
<keyword evidence="4" id="KW-0999">Mitochondrion inner membrane</keyword>
<dbReference type="GO" id="GO:0007005">
    <property type="term" value="P:mitochondrion organization"/>
    <property type="evidence" value="ECO:0007669"/>
    <property type="project" value="TreeGrafter"/>
</dbReference>
<dbReference type="GO" id="GO:0005743">
    <property type="term" value="C:mitochondrial inner membrane"/>
    <property type="evidence" value="ECO:0007669"/>
    <property type="project" value="UniProtKB-SubCell"/>
</dbReference>
<gene>
    <name evidence="13" type="primary">atad-3</name>
    <name evidence="13" type="ORF">AK812_SmicGene11181</name>
</gene>
<dbReference type="EMBL" id="LSRX01000180">
    <property type="protein sequence ID" value="OLQ05617.1"/>
    <property type="molecule type" value="Genomic_DNA"/>
</dbReference>
<keyword evidence="5" id="KW-0067">ATP-binding</keyword>
<reference evidence="13 14" key="1">
    <citation type="submission" date="2016-02" db="EMBL/GenBank/DDBJ databases">
        <title>Genome analysis of coral dinoflagellate symbionts highlights evolutionary adaptations to a symbiotic lifestyle.</title>
        <authorList>
            <person name="Aranda M."/>
            <person name="Li Y."/>
            <person name="Liew Y.J."/>
            <person name="Baumgarten S."/>
            <person name="Simakov O."/>
            <person name="Wilson M."/>
            <person name="Piel J."/>
            <person name="Ashoor H."/>
            <person name="Bougouffa S."/>
            <person name="Bajic V.B."/>
            <person name="Ryu T."/>
            <person name="Ravasi T."/>
            <person name="Bayer T."/>
            <person name="Micklem G."/>
            <person name="Kim H."/>
            <person name="Bhak J."/>
            <person name="Lajeunesse T.C."/>
            <person name="Voolstra C.R."/>
        </authorList>
    </citation>
    <scope>NUCLEOTIDE SEQUENCE [LARGE SCALE GENOMIC DNA]</scope>
    <source>
        <strain evidence="13 14">CCMP2467</strain>
    </source>
</reference>
<evidence type="ECO:0000256" key="7">
    <source>
        <dbReference type="ARBA" id="ARBA00023128"/>
    </source>
</evidence>
<evidence type="ECO:0000313" key="14">
    <source>
        <dbReference type="Proteomes" id="UP000186817"/>
    </source>
</evidence>
<dbReference type="Pfam" id="PF13884">
    <property type="entry name" value="Peptidase_S74"/>
    <property type="match status" value="1"/>
</dbReference>
<dbReference type="Proteomes" id="UP000186817">
    <property type="component" value="Unassembled WGS sequence"/>
</dbReference>
<dbReference type="InterPro" id="IPR021911">
    <property type="entry name" value="ATAD3_N"/>
</dbReference>
<evidence type="ECO:0000259" key="12">
    <source>
        <dbReference type="PROSITE" id="PS50195"/>
    </source>
</evidence>
<dbReference type="GO" id="GO:0008270">
    <property type="term" value="F:zinc ion binding"/>
    <property type="evidence" value="ECO:0007669"/>
    <property type="project" value="TreeGrafter"/>
</dbReference>
<dbReference type="GO" id="GO:0042645">
    <property type="term" value="C:mitochondrial nucleoid"/>
    <property type="evidence" value="ECO:0007669"/>
    <property type="project" value="UniProtKB-SubCell"/>
</dbReference>
<evidence type="ECO:0000256" key="2">
    <source>
        <dbReference type="ARBA" id="ARBA00004436"/>
    </source>
</evidence>
<comment type="caution">
    <text evidence="13">The sequence shown here is derived from an EMBL/GenBank/DDBJ whole genome shotgun (WGS) entry which is preliminary data.</text>
</comment>
<dbReference type="OrthoDB" id="199596at2759"/>
<dbReference type="InterPro" id="IPR001683">
    <property type="entry name" value="PX_dom"/>
</dbReference>
<dbReference type="GO" id="GO:0005524">
    <property type="term" value="F:ATP binding"/>
    <property type="evidence" value="ECO:0007669"/>
    <property type="project" value="UniProtKB-KW"/>
</dbReference>
<keyword evidence="9" id="KW-1135">Mitochondrion nucleoid</keyword>